<name>A0A853C9T6_9ACTN</name>
<gene>
    <name evidence="1" type="ORF">HNR19_004110</name>
</gene>
<protein>
    <recommendedName>
        <fullName evidence="3">EcsC family protein</fullName>
    </recommendedName>
</protein>
<dbReference type="RefSeq" id="WP_179669717.1">
    <property type="nucleotide sequence ID" value="NZ_JACCFP010000001.1"/>
</dbReference>
<comment type="caution">
    <text evidence="1">The sequence shown here is derived from an EMBL/GenBank/DDBJ whole genome shotgun (WGS) entry which is preliminary data.</text>
</comment>
<evidence type="ECO:0000313" key="1">
    <source>
        <dbReference type="EMBL" id="NYJ03412.1"/>
    </source>
</evidence>
<dbReference type="InterPro" id="IPR024787">
    <property type="entry name" value="EcsC"/>
</dbReference>
<proteinExistence type="predicted"/>
<dbReference type="AlphaFoldDB" id="A0A853C9T6"/>
<dbReference type="Pfam" id="PF12787">
    <property type="entry name" value="EcsC"/>
    <property type="match status" value="1"/>
</dbReference>
<dbReference type="EMBL" id="JACCFP010000001">
    <property type="protein sequence ID" value="NYJ03412.1"/>
    <property type="molecule type" value="Genomic_DNA"/>
</dbReference>
<accession>A0A853C9T6</accession>
<sequence length="231" mass="24207">MVNLKRGLAVGAARSLAPRVTSMAPGLTSAFVRQALHRAIEGVGPLPGAAAAAEAQLREQKGDVDKAVHELIENHVRYAGVEGFVTNVGGLVTSALVAPANITGLALIECRMIAGIAHLRGYDVDDPRVRNAILVTMLGQETVTKMVKKMQIPGPPMALATAPEHDPSNDDAITTAVATDLISDVIGKRLATTIGRRVPLIGGAVGAVADGYDTWKVGRYADRELLPRAAR</sequence>
<organism evidence="1 2">
    <name type="scientific">Nocardioides thalensis</name>
    <dbReference type="NCBI Taxonomy" id="1914755"/>
    <lineage>
        <taxon>Bacteria</taxon>
        <taxon>Bacillati</taxon>
        <taxon>Actinomycetota</taxon>
        <taxon>Actinomycetes</taxon>
        <taxon>Propionibacteriales</taxon>
        <taxon>Nocardioidaceae</taxon>
        <taxon>Nocardioides</taxon>
    </lineage>
</organism>
<keyword evidence="2" id="KW-1185">Reference proteome</keyword>
<dbReference type="Proteomes" id="UP000530424">
    <property type="component" value="Unassembled WGS sequence"/>
</dbReference>
<reference evidence="1 2" key="1">
    <citation type="submission" date="2020-07" db="EMBL/GenBank/DDBJ databases">
        <title>Sequencing the genomes of 1000 actinobacteria strains.</title>
        <authorList>
            <person name="Klenk H.-P."/>
        </authorList>
    </citation>
    <scope>NUCLEOTIDE SEQUENCE [LARGE SCALE GENOMIC DNA]</scope>
    <source>
        <strain evidence="1 2">DSM 103833</strain>
    </source>
</reference>
<evidence type="ECO:0008006" key="3">
    <source>
        <dbReference type="Google" id="ProtNLM"/>
    </source>
</evidence>
<evidence type="ECO:0000313" key="2">
    <source>
        <dbReference type="Proteomes" id="UP000530424"/>
    </source>
</evidence>